<protein>
    <submittedName>
        <fullName evidence="2">Uncharacterized protein</fullName>
    </submittedName>
</protein>
<evidence type="ECO:0000256" key="1">
    <source>
        <dbReference type="SAM" id="Phobius"/>
    </source>
</evidence>
<name>A0A8D2P8M7_ZOSLA</name>
<reference evidence="2" key="1">
    <citation type="submission" date="2025-08" db="UniProtKB">
        <authorList>
            <consortium name="Ensembl"/>
        </authorList>
    </citation>
    <scope>IDENTIFICATION</scope>
</reference>
<dbReference type="Gene3D" id="3.10.100.10">
    <property type="entry name" value="Mannose-Binding Protein A, subunit A"/>
    <property type="match status" value="1"/>
</dbReference>
<dbReference type="InterPro" id="IPR016186">
    <property type="entry name" value="C-type_lectin-like/link_sf"/>
</dbReference>
<sequence length="137" mass="15464">MGKAGSCLLCCSLYGSCLVILGWYQLQSLWGIPGALVTILSRSIQGFLCLEFPLLTSLLSWHLLVSVNMDFPHLFFSSAGCWLYFQRKCYYLSESEDTWNSSQSYCSSHNASLLVIENHQELVRESKGDPVFPPVHF</sequence>
<reference evidence="2" key="2">
    <citation type="submission" date="2025-09" db="UniProtKB">
        <authorList>
            <consortium name="Ensembl"/>
        </authorList>
    </citation>
    <scope>IDENTIFICATION</scope>
</reference>
<feature type="transmembrane region" description="Helical" evidence="1">
    <location>
        <begin position="7"/>
        <end position="24"/>
    </location>
</feature>
<feature type="transmembrane region" description="Helical" evidence="1">
    <location>
        <begin position="44"/>
        <end position="65"/>
    </location>
</feature>
<dbReference type="SUPFAM" id="SSF56436">
    <property type="entry name" value="C-type lectin-like"/>
    <property type="match status" value="1"/>
</dbReference>
<keyword evidence="1" id="KW-0812">Transmembrane</keyword>
<proteinExistence type="predicted"/>
<organism evidence="2 3">
    <name type="scientific">Zosterops lateralis melanops</name>
    <dbReference type="NCBI Taxonomy" id="1220523"/>
    <lineage>
        <taxon>Eukaryota</taxon>
        <taxon>Metazoa</taxon>
        <taxon>Chordata</taxon>
        <taxon>Craniata</taxon>
        <taxon>Vertebrata</taxon>
        <taxon>Euteleostomi</taxon>
        <taxon>Archelosauria</taxon>
        <taxon>Archosauria</taxon>
        <taxon>Dinosauria</taxon>
        <taxon>Saurischia</taxon>
        <taxon>Theropoda</taxon>
        <taxon>Coelurosauria</taxon>
        <taxon>Aves</taxon>
        <taxon>Neognathae</taxon>
        <taxon>Neoaves</taxon>
        <taxon>Telluraves</taxon>
        <taxon>Australaves</taxon>
        <taxon>Passeriformes</taxon>
        <taxon>Sylvioidea</taxon>
        <taxon>Zosteropidae</taxon>
        <taxon>Zosterops</taxon>
    </lineage>
</organism>
<keyword evidence="1" id="KW-1133">Transmembrane helix</keyword>
<dbReference type="PANTHER" id="PTHR45710:SF35">
    <property type="entry name" value="C-TYPE LECTIN DOMAIN FAMILY 2 MEMBER D"/>
    <property type="match status" value="1"/>
</dbReference>
<dbReference type="InterPro" id="IPR016187">
    <property type="entry name" value="CTDL_fold"/>
</dbReference>
<evidence type="ECO:0000313" key="2">
    <source>
        <dbReference type="Ensembl" id="ENSZLMP00000010918.1"/>
    </source>
</evidence>
<accession>A0A8D2P8M7</accession>
<dbReference type="PANTHER" id="PTHR45710">
    <property type="entry name" value="C-TYPE LECTIN DOMAIN-CONTAINING PROTEIN 180"/>
    <property type="match status" value="1"/>
</dbReference>
<dbReference type="InterPro" id="IPR050828">
    <property type="entry name" value="C-type_lectin/matrix_domain"/>
</dbReference>
<dbReference type="AlphaFoldDB" id="A0A8D2P8M7"/>
<keyword evidence="3" id="KW-1185">Reference proteome</keyword>
<evidence type="ECO:0000313" key="3">
    <source>
        <dbReference type="Proteomes" id="UP000694401"/>
    </source>
</evidence>
<keyword evidence="1" id="KW-0472">Membrane</keyword>
<dbReference type="Proteomes" id="UP000694401">
    <property type="component" value="Unassembled WGS sequence"/>
</dbReference>
<dbReference type="Ensembl" id="ENSZLMT00000011224.1">
    <property type="protein sequence ID" value="ENSZLMP00000010918.1"/>
    <property type="gene ID" value="ENSZLMG00000007618.1"/>
</dbReference>